<evidence type="ECO:0000313" key="1">
    <source>
        <dbReference type="EMBL" id="KKS90538.1"/>
    </source>
</evidence>
<accession>A0A0G1FUR1</accession>
<evidence type="ECO:0008006" key="3">
    <source>
        <dbReference type="Google" id="ProtNLM"/>
    </source>
</evidence>
<dbReference type="Proteomes" id="UP000034669">
    <property type="component" value="Unassembled WGS sequence"/>
</dbReference>
<gene>
    <name evidence="1" type="ORF">UV66_C0002G0015</name>
</gene>
<dbReference type="AlphaFoldDB" id="A0A0G1FUR1"/>
<organism evidence="1 2">
    <name type="scientific">Candidatus Woesebacteria bacterium GW2011_GWA1_43_12</name>
    <dbReference type="NCBI Taxonomy" id="1618557"/>
    <lineage>
        <taxon>Bacteria</taxon>
        <taxon>Candidatus Woeseibacteriota</taxon>
    </lineage>
</organism>
<reference evidence="1 2" key="1">
    <citation type="journal article" date="2015" name="Nature">
        <title>rRNA introns, odd ribosomes, and small enigmatic genomes across a large radiation of phyla.</title>
        <authorList>
            <person name="Brown C.T."/>
            <person name="Hug L.A."/>
            <person name="Thomas B.C."/>
            <person name="Sharon I."/>
            <person name="Castelle C.J."/>
            <person name="Singh A."/>
            <person name="Wilkins M.J."/>
            <person name="Williams K.H."/>
            <person name="Banfield J.F."/>
        </authorList>
    </citation>
    <scope>NUCLEOTIDE SEQUENCE [LARGE SCALE GENOMIC DNA]</scope>
</reference>
<proteinExistence type="predicted"/>
<sequence>MRELPKLKVGIVTHFFDKVGVAVVDLNANLNVGDTIEFEKGGFSQTVSSMQIEHEQIDTAKKGQTIGLKVEKNVKSGDTILKKT</sequence>
<dbReference type="EMBL" id="LCFI01000002">
    <property type="protein sequence ID" value="KKS90538.1"/>
    <property type="molecule type" value="Genomic_DNA"/>
</dbReference>
<dbReference type="InterPro" id="IPR009000">
    <property type="entry name" value="Transl_B-barrel_sf"/>
</dbReference>
<dbReference type="Gene3D" id="2.40.30.10">
    <property type="entry name" value="Translation factors"/>
    <property type="match status" value="1"/>
</dbReference>
<name>A0A0G1FUR1_9BACT</name>
<evidence type="ECO:0000313" key="2">
    <source>
        <dbReference type="Proteomes" id="UP000034669"/>
    </source>
</evidence>
<dbReference type="SUPFAM" id="SSF50447">
    <property type="entry name" value="Translation proteins"/>
    <property type="match status" value="1"/>
</dbReference>
<protein>
    <recommendedName>
        <fullName evidence="3">Translation elongation factor-like protein</fullName>
    </recommendedName>
</protein>
<comment type="caution">
    <text evidence="1">The sequence shown here is derived from an EMBL/GenBank/DDBJ whole genome shotgun (WGS) entry which is preliminary data.</text>
</comment>